<dbReference type="InterPro" id="IPR010997">
    <property type="entry name" value="HRDC-like_sf"/>
</dbReference>
<dbReference type="Gene3D" id="1.10.150.80">
    <property type="entry name" value="HRDC domain"/>
    <property type="match status" value="2"/>
</dbReference>
<proteinExistence type="predicted"/>
<dbReference type="GO" id="GO:0000166">
    <property type="term" value="F:nucleotide binding"/>
    <property type="evidence" value="ECO:0007669"/>
    <property type="project" value="InterPro"/>
</dbReference>
<dbReference type="RefSeq" id="WP_047259705.1">
    <property type="nucleotide sequence ID" value="NZ_CP011546.1"/>
</dbReference>
<dbReference type="InterPro" id="IPR051086">
    <property type="entry name" value="RNase_D-like"/>
</dbReference>
<reference evidence="4" key="2">
    <citation type="submission" date="2015-05" db="EMBL/GenBank/DDBJ databases">
        <title>Complete genome sequence of Corynebacterium uterequi DSM 45634, isolated from the uterus of a maiden mare.</title>
        <authorList>
            <person name="Ruckert C."/>
            <person name="Albersmeier A."/>
            <person name="Winkler A."/>
            <person name="Tauch A."/>
        </authorList>
    </citation>
    <scope>NUCLEOTIDE SEQUENCE [LARGE SCALE GENOMIC DNA]</scope>
    <source>
        <strain evidence="4">DSM 45634</strain>
    </source>
</reference>
<evidence type="ECO:0000313" key="3">
    <source>
        <dbReference type="EMBL" id="AKK11256.1"/>
    </source>
</evidence>
<protein>
    <submittedName>
        <fullName evidence="3">Ribonuclease D</fullName>
        <ecNumber evidence="3">3.1.13.5</ecNumber>
    </submittedName>
</protein>
<dbReference type="GO" id="GO:0033890">
    <property type="term" value="F:ribonuclease D activity"/>
    <property type="evidence" value="ECO:0007669"/>
    <property type="project" value="UniProtKB-EC"/>
</dbReference>
<evidence type="ECO:0000313" key="4">
    <source>
        <dbReference type="Proteomes" id="UP000035548"/>
    </source>
</evidence>
<accession>A0A0G3HD17</accession>
<organism evidence="3 4">
    <name type="scientific">Corynebacterium uterequi</name>
    <dbReference type="NCBI Taxonomy" id="1072256"/>
    <lineage>
        <taxon>Bacteria</taxon>
        <taxon>Bacillati</taxon>
        <taxon>Actinomycetota</taxon>
        <taxon>Actinomycetes</taxon>
        <taxon>Mycobacteriales</taxon>
        <taxon>Corynebacteriaceae</taxon>
        <taxon>Corynebacterium</taxon>
    </lineage>
</organism>
<dbReference type="STRING" id="1072256.CUTER_06335"/>
<evidence type="ECO:0000259" key="2">
    <source>
        <dbReference type="PROSITE" id="PS50967"/>
    </source>
</evidence>
<dbReference type="Pfam" id="PF18305">
    <property type="entry name" value="DNA_pol_A_exoN"/>
    <property type="match status" value="1"/>
</dbReference>
<feature type="region of interest" description="Disordered" evidence="1">
    <location>
        <begin position="292"/>
        <end position="314"/>
    </location>
</feature>
<dbReference type="OrthoDB" id="144122at2"/>
<dbReference type="AlphaFoldDB" id="A0A0G3HD17"/>
<dbReference type="SUPFAM" id="SSF47819">
    <property type="entry name" value="HRDC-like"/>
    <property type="match status" value="1"/>
</dbReference>
<dbReference type="SUPFAM" id="SSF53098">
    <property type="entry name" value="Ribonuclease H-like"/>
    <property type="match status" value="1"/>
</dbReference>
<gene>
    <name evidence="3" type="ORF">CUTER_06335</name>
</gene>
<dbReference type="SMART" id="SM00474">
    <property type="entry name" value="35EXOc"/>
    <property type="match status" value="1"/>
</dbReference>
<dbReference type="EC" id="3.1.13.5" evidence="3"/>
<dbReference type="Pfam" id="PF01612">
    <property type="entry name" value="DNA_pol_A_exo1"/>
    <property type="match status" value="1"/>
</dbReference>
<name>A0A0G3HD17_9CORY</name>
<dbReference type="PATRIC" id="fig|1072256.5.peg.1251"/>
<dbReference type="PANTHER" id="PTHR47649:SF1">
    <property type="entry name" value="RIBONUCLEASE D"/>
    <property type="match status" value="1"/>
</dbReference>
<dbReference type="PANTHER" id="PTHR47649">
    <property type="entry name" value="RIBONUCLEASE D"/>
    <property type="match status" value="1"/>
</dbReference>
<dbReference type="InterPro" id="IPR036397">
    <property type="entry name" value="RNaseH_sf"/>
</dbReference>
<dbReference type="InterPro" id="IPR002562">
    <property type="entry name" value="3'-5'_exonuclease_dom"/>
</dbReference>
<evidence type="ECO:0000256" key="1">
    <source>
        <dbReference type="SAM" id="MobiDB-lite"/>
    </source>
</evidence>
<dbReference type="GO" id="GO:0008408">
    <property type="term" value="F:3'-5' exonuclease activity"/>
    <property type="evidence" value="ECO:0007669"/>
    <property type="project" value="InterPro"/>
</dbReference>
<sequence>MADSGALTAPPTPATFAADPGAFRLVARRLADGRGPIAIDTERASGIRYDDRAFLVQFHRRGAGTVLVAPEGYRDEVRDIISPVVNDCDWVLHAAVSDLPALSMLGMRPTRLFDTEVAARLLSFERANLAAVTRDTLGITLAKGHGAEDWSRRPLPQTWLDYAALDVEFLLDTAEVMVEMAEQRGLLHFIEQECDAIAAADAPRARTWRDLKGVSKLRTAEQRAVARHLWQVRDRIAKKKDQAVTRILPTALLIELASTLPSHPRELGDMAVRGHLRRPKGDRWIHEVARARRSDPRQWPEPAPRSDAAPTGSTWRRVDEDSWLRLQEVRERLHLQATATGVPDDALLSPRLTRQIVWEVCTLGSARSAQGIDDRLTQLGARAWQRELCTPVIAGALGLLY</sequence>
<reference evidence="3 4" key="1">
    <citation type="journal article" date="2015" name="Genome Announc.">
        <title>Virulence Factor Genes Detected in the Complete Genome Sequence of Corynebacterium uterequi DSM 45634, Isolated from the Uterus of a Maiden Mare.</title>
        <authorList>
            <person name="Ruckert C."/>
            <person name="Kriete M."/>
            <person name="Jaenicke S."/>
            <person name="Winkler A."/>
            <person name="Tauch A."/>
        </authorList>
    </citation>
    <scope>NUCLEOTIDE SEQUENCE [LARGE SCALE GENOMIC DNA]</scope>
    <source>
        <strain evidence="3 4">DSM 45634</strain>
    </source>
</reference>
<dbReference type="CDD" id="cd06142">
    <property type="entry name" value="RNaseD_exo"/>
    <property type="match status" value="1"/>
</dbReference>
<dbReference type="InterPro" id="IPR041605">
    <property type="entry name" value="Exo_C"/>
</dbReference>
<feature type="domain" description="HRDC" evidence="2">
    <location>
        <begin position="219"/>
        <end position="298"/>
    </location>
</feature>
<dbReference type="SMART" id="SM00341">
    <property type="entry name" value="HRDC"/>
    <property type="match status" value="1"/>
</dbReference>
<dbReference type="GO" id="GO:0003676">
    <property type="term" value="F:nucleic acid binding"/>
    <property type="evidence" value="ECO:0007669"/>
    <property type="project" value="InterPro"/>
</dbReference>
<dbReference type="Gene3D" id="3.30.420.10">
    <property type="entry name" value="Ribonuclease H-like superfamily/Ribonuclease H"/>
    <property type="match status" value="1"/>
</dbReference>
<dbReference type="GO" id="GO:0006139">
    <property type="term" value="P:nucleobase-containing compound metabolic process"/>
    <property type="evidence" value="ECO:0007669"/>
    <property type="project" value="InterPro"/>
</dbReference>
<dbReference type="PROSITE" id="PS50967">
    <property type="entry name" value="HRDC"/>
    <property type="match status" value="1"/>
</dbReference>
<dbReference type="Proteomes" id="UP000035548">
    <property type="component" value="Chromosome"/>
</dbReference>
<keyword evidence="3" id="KW-0378">Hydrolase</keyword>
<keyword evidence="4" id="KW-1185">Reference proteome</keyword>
<dbReference type="KEGG" id="cut:CUTER_06335"/>
<dbReference type="InterPro" id="IPR012337">
    <property type="entry name" value="RNaseH-like_sf"/>
</dbReference>
<dbReference type="InterPro" id="IPR044876">
    <property type="entry name" value="HRDC_dom_sf"/>
</dbReference>
<dbReference type="Pfam" id="PF00570">
    <property type="entry name" value="HRDC"/>
    <property type="match status" value="1"/>
</dbReference>
<dbReference type="EMBL" id="CP011546">
    <property type="protein sequence ID" value="AKK11256.1"/>
    <property type="molecule type" value="Genomic_DNA"/>
</dbReference>
<dbReference type="InterPro" id="IPR002121">
    <property type="entry name" value="HRDC_dom"/>
</dbReference>